<evidence type="ECO:0000256" key="1">
    <source>
        <dbReference type="ARBA" id="ARBA00010718"/>
    </source>
</evidence>
<accession>A0A310SG29</accession>
<organism evidence="4 5">
    <name type="scientific">Eufriesea mexicana</name>
    <dbReference type="NCBI Taxonomy" id="516756"/>
    <lineage>
        <taxon>Eukaryota</taxon>
        <taxon>Metazoa</taxon>
        <taxon>Ecdysozoa</taxon>
        <taxon>Arthropoda</taxon>
        <taxon>Hexapoda</taxon>
        <taxon>Insecta</taxon>
        <taxon>Pterygota</taxon>
        <taxon>Neoptera</taxon>
        <taxon>Endopterygota</taxon>
        <taxon>Hymenoptera</taxon>
        <taxon>Apocrita</taxon>
        <taxon>Aculeata</taxon>
        <taxon>Apoidea</taxon>
        <taxon>Anthophila</taxon>
        <taxon>Apidae</taxon>
        <taxon>Eufriesea</taxon>
    </lineage>
</organism>
<gene>
    <name evidence="4" type="ORF">WN48_10634</name>
</gene>
<dbReference type="Gene3D" id="3.10.200.10">
    <property type="entry name" value="Alpha carbonic anhydrase"/>
    <property type="match status" value="1"/>
</dbReference>
<dbReference type="SUPFAM" id="SSF51069">
    <property type="entry name" value="Carbonic anhydrase"/>
    <property type="match status" value="1"/>
</dbReference>
<feature type="region of interest" description="Disordered" evidence="2">
    <location>
        <begin position="326"/>
        <end position="361"/>
    </location>
</feature>
<dbReference type="InterPro" id="IPR001148">
    <property type="entry name" value="CA_dom"/>
</dbReference>
<dbReference type="PANTHER" id="PTHR18952">
    <property type="entry name" value="CARBONIC ANHYDRASE"/>
    <property type="match status" value="1"/>
</dbReference>
<feature type="compositionally biased region" description="Basic and acidic residues" evidence="2">
    <location>
        <begin position="347"/>
        <end position="361"/>
    </location>
</feature>
<evidence type="ECO:0000313" key="5">
    <source>
        <dbReference type="Proteomes" id="UP000250275"/>
    </source>
</evidence>
<evidence type="ECO:0000256" key="2">
    <source>
        <dbReference type="SAM" id="MobiDB-lite"/>
    </source>
</evidence>
<dbReference type="InterPro" id="IPR036398">
    <property type="entry name" value="CA_dom_sf"/>
</dbReference>
<feature type="compositionally biased region" description="Polar residues" evidence="2">
    <location>
        <begin position="214"/>
        <end position="232"/>
    </location>
</feature>
<comment type="similarity">
    <text evidence="1">Belongs to the alpha-carbonic anhydrase family.</text>
</comment>
<keyword evidence="5" id="KW-1185">Reference proteome</keyword>
<dbReference type="GO" id="GO:0004089">
    <property type="term" value="F:carbonate dehydratase activity"/>
    <property type="evidence" value="ECO:0007669"/>
    <property type="project" value="InterPro"/>
</dbReference>
<dbReference type="Pfam" id="PF00194">
    <property type="entry name" value="Carb_anhydrase"/>
    <property type="match status" value="1"/>
</dbReference>
<name>A0A310SG29_9HYME</name>
<dbReference type="PROSITE" id="PS51144">
    <property type="entry name" value="ALPHA_CA_2"/>
    <property type="match status" value="1"/>
</dbReference>
<reference evidence="4 5" key="1">
    <citation type="submission" date="2015-07" db="EMBL/GenBank/DDBJ databases">
        <title>The genome of Eufriesea mexicana.</title>
        <authorList>
            <person name="Pan H."/>
            <person name="Kapheim K."/>
        </authorList>
    </citation>
    <scope>NUCLEOTIDE SEQUENCE [LARGE SCALE GENOMIC DNA]</scope>
    <source>
        <strain evidence="4">0111107269</strain>
        <tissue evidence="4">Whole body</tissue>
    </source>
</reference>
<dbReference type="GO" id="GO:0008270">
    <property type="term" value="F:zinc ion binding"/>
    <property type="evidence" value="ECO:0007669"/>
    <property type="project" value="InterPro"/>
</dbReference>
<dbReference type="EMBL" id="KQ768090">
    <property type="protein sequence ID" value="OAD53215.1"/>
    <property type="molecule type" value="Genomic_DNA"/>
</dbReference>
<dbReference type="GO" id="GO:0006730">
    <property type="term" value="P:one-carbon metabolic process"/>
    <property type="evidence" value="ECO:0007669"/>
    <property type="project" value="TreeGrafter"/>
</dbReference>
<dbReference type="AlphaFoldDB" id="A0A310SG29"/>
<dbReference type="Proteomes" id="UP000250275">
    <property type="component" value="Unassembled WGS sequence"/>
</dbReference>
<feature type="region of interest" description="Disordered" evidence="2">
    <location>
        <begin position="214"/>
        <end position="245"/>
    </location>
</feature>
<dbReference type="InterPro" id="IPR023561">
    <property type="entry name" value="Carbonic_anhydrase_a-class"/>
</dbReference>
<proteinExistence type="inferred from homology"/>
<dbReference type="SMART" id="SM01057">
    <property type="entry name" value="Carb_anhydrase"/>
    <property type="match status" value="1"/>
</dbReference>
<evidence type="ECO:0000259" key="3">
    <source>
        <dbReference type="PROSITE" id="PS51144"/>
    </source>
</evidence>
<feature type="domain" description="Alpha-carbonic anhydrase" evidence="3">
    <location>
        <begin position="1"/>
        <end position="194"/>
    </location>
</feature>
<sequence>MDRVADTIGPYQQPSPADVRLSISPDTYPDVYLDSYARRLEKNDFYSLDHLQIFGFNSQLYNNFSDALQRAQGIVAVSLLLQVGDLSNPALRIFTEELDKIRYGGQAMEIKRFVVRELLPDTKYYMTYDGSITMPACHETTTWIILNKPIYITQQQLIALRQLMQGDKGELNAPLGNNFRPPQPLHHRPVRTNIDFNVQFVLPTVTGLDPVSLATSDTSRATETPPRSQPWNHGSKPVRRSSPYFPRDTRLTKAVILIELASTLTGWLSRARSRAERGLKVVDSRPGGGAGGRGMGFIEPEFDGAARGRLCGKGAEKGQLRVTREREGGGTTTTMMGEEEGGGSDGRGVERAREGEARRTDTGIRRHRVAGLCGKSAGFVWRVCGSRDHWWETKESDIDSLTDVEKYLFRRVTSVVSSTVAPRQGQFARLKLMLRRLSADSMQQGVLILTSAIFVPVLRATCAGNKRRKSGIPRMIH</sequence>
<protein>
    <submittedName>
        <fullName evidence="4">Carbonic anhydrase-related protein 10</fullName>
    </submittedName>
</protein>
<dbReference type="PANTHER" id="PTHR18952:SF208">
    <property type="entry name" value="CARBONIC ANHYDRASE XA-RELATED"/>
    <property type="match status" value="1"/>
</dbReference>
<evidence type="ECO:0000313" key="4">
    <source>
        <dbReference type="EMBL" id="OAD53215.1"/>
    </source>
</evidence>
<dbReference type="OrthoDB" id="5978072at2759"/>